<accession>X0WWN9</accession>
<proteinExistence type="predicted"/>
<evidence type="ECO:0000313" key="1">
    <source>
        <dbReference type="EMBL" id="GAG28858.1"/>
    </source>
</evidence>
<protein>
    <submittedName>
        <fullName evidence="1">Uncharacterized protein</fullName>
    </submittedName>
</protein>
<dbReference type="AlphaFoldDB" id="X0WWN9"/>
<dbReference type="EMBL" id="BARS01046327">
    <property type="protein sequence ID" value="GAG28858.1"/>
    <property type="molecule type" value="Genomic_DNA"/>
</dbReference>
<reference evidence="1" key="1">
    <citation type="journal article" date="2014" name="Front. Microbiol.">
        <title>High frequency of phylogenetically diverse reductive dehalogenase-homologous genes in deep subseafloor sedimentary metagenomes.</title>
        <authorList>
            <person name="Kawai M."/>
            <person name="Futagami T."/>
            <person name="Toyoda A."/>
            <person name="Takaki Y."/>
            <person name="Nishi S."/>
            <person name="Hori S."/>
            <person name="Arai W."/>
            <person name="Tsubouchi T."/>
            <person name="Morono Y."/>
            <person name="Uchiyama I."/>
            <person name="Ito T."/>
            <person name="Fujiyama A."/>
            <person name="Inagaki F."/>
            <person name="Takami H."/>
        </authorList>
    </citation>
    <scope>NUCLEOTIDE SEQUENCE</scope>
    <source>
        <strain evidence="1">Expedition CK06-06</strain>
    </source>
</reference>
<comment type="caution">
    <text evidence="1">The sequence shown here is derived from an EMBL/GenBank/DDBJ whole genome shotgun (WGS) entry which is preliminary data.</text>
</comment>
<sequence>MTNKCGICGGINDIGEMCEKCSEDNPELTYKHMLDNYQSKDIQKGTRERE</sequence>
<name>X0WWN9_9ZZZZ</name>
<gene>
    <name evidence="1" type="ORF">S01H1_69745</name>
</gene>
<organism evidence="1">
    <name type="scientific">marine sediment metagenome</name>
    <dbReference type="NCBI Taxonomy" id="412755"/>
    <lineage>
        <taxon>unclassified sequences</taxon>
        <taxon>metagenomes</taxon>
        <taxon>ecological metagenomes</taxon>
    </lineage>
</organism>